<evidence type="ECO:0000313" key="2">
    <source>
        <dbReference type="Proteomes" id="UP000001036"/>
    </source>
</evidence>
<keyword evidence="2" id="KW-1185">Reference proteome</keyword>
<gene>
    <name evidence="1" type="ordered locus">CJA_3562</name>
</gene>
<dbReference type="STRING" id="498211.CJA_3562"/>
<dbReference type="EMBL" id="CP000934">
    <property type="protein sequence ID" value="ACE85319.1"/>
    <property type="molecule type" value="Genomic_DNA"/>
</dbReference>
<name>B3PGW7_CELJU</name>
<protein>
    <submittedName>
        <fullName evidence="1">Uncharacterized protein</fullName>
    </submittedName>
</protein>
<evidence type="ECO:0000313" key="1">
    <source>
        <dbReference type="EMBL" id="ACE85319.1"/>
    </source>
</evidence>
<dbReference type="HOGENOM" id="CLU_2823223_0_0_6"/>
<sequence length="66" mass="7261">MTPGLSLALKLWWLQHLARWSALQEILGGKDTFGRKDTMGAKSGQSNWHINLRVDESGLPNPGGCD</sequence>
<proteinExistence type="predicted"/>
<organism evidence="1 2">
    <name type="scientific">Cellvibrio japonicus (strain Ueda107)</name>
    <name type="common">Pseudomonas fluorescens subsp. cellulosa</name>
    <dbReference type="NCBI Taxonomy" id="498211"/>
    <lineage>
        <taxon>Bacteria</taxon>
        <taxon>Pseudomonadati</taxon>
        <taxon>Pseudomonadota</taxon>
        <taxon>Gammaproteobacteria</taxon>
        <taxon>Cellvibrionales</taxon>
        <taxon>Cellvibrionaceae</taxon>
        <taxon>Cellvibrio</taxon>
    </lineage>
</organism>
<accession>B3PGW7</accession>
<dbReference type="KEGG" id="cja:CJA_3562"/>
<dbReference type="AlphaFoldDB" id="B3PGW7"/>
<dbReference type="Proteomes" id="UP000001036">
    <property type="component" value="Chromosome"/>
</dbReference>
<reference evidence="1 2" key="1">
    <citation type="journal article" date="2008" name="J. Bacteriol.">
        <title>Insights into plant cell wall degradation from the genome sequence of the soil bacterium Cellvibrio japonicus.</title>
        <authorList>
            <person name="Deboy R.T."/>
            <person name="Mongodin E.F."/>
            <person name="Fouts D.E."/>
            <person name="Tailford L.E."/>
            <person name="Khouri H."/>
            <person name="Emerson J.B."/>
            <person name="Mohamoud Y."/>
            <person name="Watkins K."/>
            <person name="Henrissat B."/>
            <person name="Gilbert H.J."/>
            <person name="Nelson K.E."/>
        </authorList>
    </citation>
    <scope>NUCLEOTIDE SEQUENCE [LARGE SCALE GENOMIC DNA]</scope>
    <source>
        <strain evidence="1 2">Ueda107</strain>
    </source>
</reference>